<proteinExistence type="inferred from homology"/>
<evidence type="ECO:0000313" key="6">
    <source>
        <dbReference type="EMBL" id="SFM93418.1"/>
    </source>
</evidence>
<gene>
    <name evidence="6" type="ORF">SAMN05192568_10805</name>
</gene>
<sequence>MADDLSALFDRDTIISAGGFVGSGPRFQGSRQAGFWGLPYLSFRKADEPREWWSPDDGLDVTLVGEGRLQAGAVLDFREGRFPNDDRRLAGLPRLPATVGLGLFGEVWPIAETLRLRAEVTQGIRAHDGLLAKLGADLVGHFGRFTLSAGPRLVLGDAAAMQLDFDVPVEPTLVNPRLTPYRASAGARSAGATATLSYAWSEAWQTLGYVRYDRLIASASGSPIVRRIGTADELTVSVGAIYSFRANP</sequence>
<keyword evidence="4" id="KW-0472">Membrane</keyword>
<evidence type="ECO:0000313" key="7">
    <source>
        <dbReference type="Proteomes" id="UP000199048"/>
    </source>
</evidence>
<name>A0A1I4UWY0_9HYPH</name>
<dbReference type="Proteomes" id="UP000199048">
    <property type="component" value="Unassembled WGS sequence"/>
</dbReference>
<dbReference type="InterPro" id="IPR010583">
    <property type="entry name" value="MipA"/>
</dbReference>
<organism evidence="6 7">
    <name type="scientific">Methylobacterium pseudosasicola</name>
    <dbReference type="NCBI Taxonomy" id="582667"/>
    <lineage>
        <taxon>Bacteria</taxon>
        <taxon>Pseudomonadati</taxon>
        <taxon>Pseudomonadota</taxon>
        <taxon>Alphaproteobacteria</taxon>
        <taxon>Hyphomicrobiales</taxon>
        <taxon>Methylobacteriaceae</taxon>
        <taxon>Methylobacterium</taxon>
    </lineage>
</organism>
<dbReference type="PANTHER" id="PTHR38776">
    <property type="entry name" value="MLTA-INTERACTING PROTEIN-RELATED"/>
    <property type="match status" value="1"/>
</dbReference>
<evidence type="ECO:0000256" key="4">
    <source>
        <dbReference type="ARBA" id="ARBA00023136"/>
    </source>
</evidence>
<comment type="similarity">
    <text evidence="2">Belongs to the MipA/OmpV family.</text>
</comment>
<protein>
    <submittedName>
        <fullName evidence="6">Outer membrane scaffolding protein for murein synthesis, MipA/OmpV family</fullName>
    </submittedName>
</protein>
<accession>A0A1I4UWY0</accession>
<dbReference type="GO" id="GO:0009279">
    <property type="term" value="C:cell outer membrane"/>
    <property type="evidence" value="ECO:0007669"/>
    <property type="project" value="UniProtKB-SubCell"/>
</dbReference>
<dbReference type="AlphaFoldDB" id="A0A1I4UWY0"/>
<evidence type="ECO:0000256" key="2">
    <source>
        <dbReference type="ARBA" id="ARBA00005722"/>
    </source>
</evidence>
<dbReference type="RefSeq" id="WP_167367893.1">
    <property type="nucleotide sequence ID" value="NZ_FOTK01000080.1"/>
</dbReference>
<evidence type="ECO:0000256" key="5">
    <source>
        <dbReference type="ARBA" id="ARBA00023237"/>
    </source>
</evidence>
<dbReference type="Pfam" id="PF06629">
    <property type="entry name" value="MipA"/>
    <property type="match status" value="1"/>
</dbReference>
<evidence type="ECO:0000256" key="3">
    <source>
        <dbReference type="ARBA" id="ARBA00022729"/>
    </source>
</evidence>
<evidence type="ECO:0000256" key="1">
    <source>
        <dbReference type="ARBA" id="ARBA00004442"/>
    </source>
</evidence>
<dbReference type="STRING" id="582667.SAMN05192568_10805"/>
<comment type="subcellular location">
    <subcellularLocation>
        <location evidence="1">Cell outer membrane</location>
    </subcellularLocation>
</comment>
<keyword evidence="7" id="KW-1185">Reference proteome</keyword>
<reference evidence="7" key="1">
    <citation type="submission" date="2016-10" db="EMBL/GenBank/DDBJ databases">
        <authorList>
            <person name="Varghese N."/>
            <person name="Submissions S."/>
        </authorList>
    </citation>
    <scope>NUCLEOTIDE SEQUENCE [LARGE SCALE GENOMIC DNA]</scope>
    <source>
        <strain evidence="7">BL36</strain>
    </source>
</reference>
<dbReference type="EMBL" id="FOTK01000080">
    <property type="protein sequence ID" value="SFM93418.1"/>
    <property type="molecule type" value="Genomic_DNA"/>
</dbReference>
<dbReference type="PANTHER" id="PTHR38776:SF1">
    <property type="entry name" value="MLTA-INTERACTING PROTEIN-RELATED"/>
    <property type="match status" value="1"/>
</dbReference>
<keyword evidence="3" id="KW-0732">Signal</keyword>
<keyword evidence="5" id="KW-0998">Cell outer membrane</keyword>